<organism evidence="1 2">
    <name type="scientific">Fusarium napiforme</name>
    <dbReference type="NCBI Taxonomy" id="42672"/>
    <lineage>
        <taxon>Eukaryota</taxon>
        <taxon>Fungi</taxon>
        <taxon>Dikarya</taxon>
        <taxon>Ascomycota</taxon>
        <taxon>Pezizomycotina</taxon>
        <taxon>Sordariomycetes</taxon>
        <taxon>Hypocreomycetidae</taxon>
        <taxon>Hypocreales</taxon>
        <taxon>Nectriaceae</taxon>
        <taxon>Fusarium</taxon>
        <taxon>Fusarium fujikuroi species complex</taxon>
    </lineage>
</organism>
<name>A0A8H5J3P5_9HYPO</name>
<dbReference type="Proteomes" id="UP000574317">
    <property type="component" value="Unassembled WGS sequence"/>
</dbReference>
<dbReference type="AlphaFoldDB" id="A0A8H5J3P5"/>
<protein>
    <submittedName>
        <fullName evidence="1">Uncharacterized protein</fullName>
    </submittedName>
</protein>
<dbReference type="EMBL" id="JAAOAO010000323">
    <property type="protein sequence ID" value="KAF5547862.1"/>
    <property type="molecule type" value="Genomic_DNA"/>
</dbReference>
<gene>
    <name evidence="1" type="ORF">FNAPI_8460</name>
</gene>
<reference evidence="1 2" key="1">
    <citation type="submission" date="2020-05" db="EMBL/GenBank/DDBJ databases">
        <title>Identification and distribution of gene clusters putatively required for synthesis of sphingolipid metabolism inhibitors in phylogenetically diverse species of the filamentous fungus Fusarium.</title>
        <authorList>
            <person name="Kim H.-S."/>
            <person name="Busman M."/>
            <person name="Brown D.W."/>
            <person name="Divon H."/>
            <person name="Uhlig S."/>
            <person name="Proctor R.H."/>
        </authorList>
    </citation>
    <scope>NUCLEOTIDE SEQUENCE [LARGE SCALE GENOMIC DNA]</scope>
    <source>
        <strain evidence="1 2">NRRL 25196</strain>
    </source>
</reference>
<evidence type="ECO:0000313" key="1">
    <source>
        <dbReference type="EMBL" id="KAF5547862.1"/>
    </source>
</evidence>
<comment type="caution">
    <text evidence="1">The sequence shown here is derived from an EMBL/GenBank/DDBJ whole genome shotgun (WGS) entry which is preliminary data.</text>
</comment>
<evidence type="ECO:0000313" key="2">
    <source>
        <dbReference type="Proteomes" id="UP000574317"/>
    </source>
</evidence>
<keyword evidence="2" id="KW-1185">Reference proteome</keyword>
<accession>A0A8H5J3P5</accession>
<proteinExistence type="predicted"/>
<sequence>MPGYQQFERDPATRDLFKNRITTLEGFREVLEDSYLVALDTDHVPIASESDRVLHQVGLAFTKTLESRHPPCPPRNCGMIRPVRRLYHFVEDNNIEVLTFDIDTSQELGDEVSRVGGLRGMPVRRPRRFGEERSLYIENLEPSIVDFLSRLPRDKKLVLVGFGMGADWTYLSTNFPAAIPFFSAWMDLGDIVKDITSSPASRYPSLHFLIQTFGYWWKDIKPGRGCRSEGNADNAGDDVVTTLALSQALLEEKNHSTLLFEIACLRIASTGKIRTSYDPAKCFVATVRSNGPLPIKISTGIRIARKFINFHPVGTGLFSIEVGYITFRSQEELNYFISCVDGMVLHTGETLFAQRYIQIDTETPEDKKLKEEKRIMRGKKRGEDEDEVVELRDLFS</sequence>